<dbReference type="Proteomes" id="UP000003688">
    <property type="component" value="Unassembled WGS sequence"/>
</dbReference>
<feature type="domain" description="UvrD-like helicase C-terminal" evidence="12">
    <location>
        <begin position="289"/>
        <end position="585"/>
    </location>
</feature>
<dbReference type="InterPro" id="IPR014017">
    <property type="entry name" value="DNA_helicase_UvrD-like_C"/>
</dbReference>
<dbReference type="OrthoDB" id="9810135at2"/>
<dbReference type="Gene3D" id="3.40.50.300">
    <property type="entry name" value="P-loop containing nucleotide triphosphate hydrolases"/>
    <property type="match status" value="2"/>
</dbReference>
<reference evidence="13 14" key="1">
    <citation type="journal article" date="2011" name="J. Bacteriol.">
        <title>Genome sequence of 'Pedosphaera parvula' Ellin514, an aerobic Verrucomicrobial isolate from pasture soil.</title>
        <authorList>
            <person name="Kant R."/>
            <person name="van Passel M.W."/>
            <person name="Sangwan P."/>
            <person name="Palva A."/>
            <person name="Lucas S."/>
            <person name="Copeland A."/>
            <person name="Lapidus A."/>
            <person name="Glavina Del Rio T."/>
            <person name="Dalin E."/>
            <person name="Tice H."/>
            <person name="Bruce D."/>
            <person name="Goodwin L."/>
            <person name="Pitluck S."/>
            <person name="Chertkov O."/>
            <person name="Larimer F.W."/>
            <person name="Land M.L."/>
            <person name="Hauser L."/>
            <person name="Brettin T.S."/>
            <person name="Detter J.C."/>
            <person name="Han S."/>
            <person name="de Vos W.M."/>
            <person name="Janssen P.H."/>
            <person name="Smidt H."/>
        </authorList>
    </citation>
    <scope>NUCLEOTIDE SEQUENCE [LARGE SCALE GENOMIC DNA]</scope>
    <source>
        <strain evidence="13 14">Ellin514</strain>
    </source>
</reference>
<feature type="domain" description="UvrD-like helicase ATP-binding" evidence="11">
    <location>
        <begin position="5"/>
        <end position="288"/>
    </location>
</feature>
<dbReference type="CDD" id="cd17932">
    <property type="entry name" value="DEXQc_UvrD"/>
    <property type="match status" value="1"/>
</dbReference>
<proteinExistence type="inferred from homology"/>
<evidence type="ECO:0000256" key="5">
    <source>
        <dbReference type="ARBA" id="ARBA00022840"/>
    </source>
</evidence>
<dbReference type="InterPro" id="IPR000212">
    <property type="entry name" value="DNA_helicase_UvrD/REP"/>
</dbReference>
<dbReference type="Gene3D" id="1.10.10.160">
    <property type="match status" value="1"/>
</dbReference>
<dbReference type="InterPro" id="IPR027417">
    <property type="entry name" value="P-loop_NTPase"/>
</dbReference>
<organism evidence="13 14">
    <name type="scientific">Pedosphaera parvula (strain Ellin514)</name>
    <dbReference type="NCBI Taxonomy" id="320771"/>
    <lineage>
        <taxon>Bacteria</taxon>
        <taxon>Pseudomonadati</taxon>
        <taxon>Verrucomicrobiota</taxon>
        <taxon>Pedosphaerae</taxon>
        <taxon>Pedosphaerales</taxon>
        <taxon>Pedosphaeraceae</taxon>
        <taxon>Pedosphaera</taxon>
    </lineage>
</organism>
<dbReference type="SUPFAM" id="SSF52540">
    <property type="entry name" value="P-loop containing nucleoside triphosphate hydrolases"/>
    <property type="match status" value="1"/>
</dbReference>
<feature type="binding site" evidence="10">
    <location>
        <begin position="26"/>
        <end position="33"/>
    </location>
    <ligand>
        <name>ATP</name>
        <dbReference type="ChEBI" id="CHEBI:30616"/>
    </ligand>
</feature>
<keyword evidence="6" id="KW-0413">Isomerase</keyword>
<dbReference type="STRING" id="320771.Cflav_PD5844"/>
<dbReference type="GO" id="GO:0003677">
    <property type="term" value="F:DNA binding"/>
    <property type="evidence" value="ECO:0007669"/>
    <property type="project" value="InterPro"/>
</dbReference>
<evidence type="ECO:0000259" key="11">
    <source>
        <dbReference type="PROSITE" id="PS51198"/>
    </source>
</evidence>
<dbReference type="GO" id="GO:0005524">
    <property type="term" value="F:ATP binding"/>
    <property type="evidence" value="ECO:0007669"/>
    <property type="project" value="UniProtKB-UniRule"/>
</dbReference>
<evidence type="ECO:0000256" key="9">
    <source>
        <dbReference type="ARBA" id="ARBA00048988"/>
    </source>
</evidence>
<comment type="catalytic activity">
    <reaction evidence="7">
        <text>Couples ATP hydrolysis with the unwinding of duplex DNA by translocating in the 3'-5' direction.</text>
        <dbReference type="EC" id="5.6.2.4"/>
    </reaction>
</comment>
<dbReference type="PANTHER" id="PTHR11070:SF64">
    <property type="entry name" value="ATP-DEPENDENT DNA HELICASE REP"/>
    <property type="match status" value="1"/>
</dbReference>
<evidence type="ECO:0000313" key="14">
    <source>
        <dbReference type="Proteomes" id="UP000003688"/>
    </source>
</evidence>
<comment type="similarity">
    <text evidence="1">Belongs to the helicase family. UvrD subfamily.</text>
</comment>
<dbReference type="RefSeq" id="WP_007412516.1">
    <property type="nucleotide sequence ID" value="NZ_ABOX02000001.1"/>
</dbReference>
<evidence type="ECO:0000256" key="10">
    <source>
        <dbReference type="PROSITE-ProRule" id="PRU00560"/>
    </source>
</evidence>
<accession>B9X9R1</accession>
<dbReference type="Gene3D" id="1.10.486.10">
    <property type="entry name" value="PCRA, domain 4"/>
    <property type="match status" value="1"/>
</dbReference>
<keyword evidence="14" id="KW-1185">Reference proteome</keyword>
<dbReference type="GO" id="GO:0000725">
    <property type="term" value="P:recombinational repair"/>
    <property type="evidence" value="ECO:0007669"/>
    <property type="project" value="TreeGrafter"/>
</dbReference>
<keyword evidence="2 10" id="KW-0547">Nucleotide-binding</keyword>
<dbReference type="InterPro" id="IPR013986">
    <property type="entry name" value="DExx_box_DNA_helicase_dom_sf"/>
</dbReference>
<evidence type="ECO:0000256" key="3">
    <source>
        <dbReference type="ARBA" id="ARBA00022801"/>
    </source>
</evidence>
<dbReference type="CDD" id="cd18807">
    <property type="entry name" value="SF1_C_UvrD"/>
    <property type="match status" value="1"/>
</dbReference>
<dbReference type="Pfam" id="PF00580">
    <property type="entry name" value="UvrD-helicase"/>
    <property type="match status" value="1"/>
</dbReference>
<comment type="caution">
    <text evidence="13">The sequence shown here is derived from an EMBL/GenBank/DDBJ whole genome shotgun (WGS) entry which is preliminary data.</text>
</comment>
<evidence type="ECO:0000313" key="13">
    <source>
        <dbReference type="EMBL" id="EEF63209.1"/>
    </source>
</evidence>
<protein>
    <recommendedName>
        <fullName evidence="8">DNA 3'-5' helicase</fullName>
        <ecNumber evidence="8">5.6.2.4</ecNumber>
    </recommendedName>
</protein>
<dbReference type="PANTHER" id="PTHR11070">
    <property type="entry name" value="UVRD / RECB / PCRA DNA HELICASE FAMILY MEMBER"/>
    <property type="match status" value="1"/>
</dbReference>
<dbReference type="Pfam" id="PF13361">
    <property type="entry name" value="UvrD_C"/>
    <property type="match status" value="1"/>
</dbReference>
<evidence type="ECO:0000256" key="7">
    <source>
        <dbReference type="ARBA" id="ARBA00034617"/>
    </source>
</evidence>
<keyword evidence="4 10" id="KW-0347">Helicase</keyword>
<dbReference type="InterPro" id="IPR014016">
    <property type="entry name" value="UvrD-like_ATP-bd"/>
</dbReference>
<dbReference type="AlphaFoldDB" id="B9X9R1"/>
<comment type="catalytic activity">
    <reaction evidence="9">
        <text>ATP + H2O = ADP + phosphate + H(+)</text>
        <dbReference type="Rhea" id="RHEA:13065"/>
        <dbReference type="ChEBI" id="CHEBI:15377"/>
        <dbReference type="ChEBI" id="CHEBI:15378"/>
        <dbReference type="ChEBI" id="CHEBI:30616"/>
        <dbReference type="ChEBI" id="CHEBI:43474"/>
        <dbReference type="ChEBI" id="CHEBI:456216"/>
        <dbReference type="EC" id="5.6.2.4"/>
    </reaction>
</comment>
<evidence type="ECO:0000256" key="4">
    <source>
        <dbReference type="ARBA" id="ARBA00022806"/>
    </source>
</evidence>
<name>B9X9R1_PEDPL</name>
<dbReference type="EMBL" id="ABOX02000001">
    <property type="protein sequence ID" value="EEF63209.1"/>
    <property type="molecule type" value="Genomic_DNA"/>
</dbReference>
<evidence type="ECO:0000259" key="12">
    <source>
        <dbReference type="PROSITE" id="PS51217"/>
    </source>
</evidence>
<evidence type="ECO:0000256" key="6">
    <source>
        <dbReference type="ARBA" id="ARBA00023235"/>
    </source>
</evidence>
<dbReference type="GO" id="GO:0005829">
    <property type="term" value="C:cytosol"/>
    <property type="evidence" value="ECO:0007669"/>
    <property type="project" value="TreeGrafter"/>
</dbReference>
<evidence type="ECO:0000256" key="2">
    <source>
        <dbReference type="ARBA" id="ARBA00022741"/>
    </source>
</evidence>
<dbReference type="PROSITE" id="PS51217">
    <property type="entry name" value="UVRD_HELICASE_CTER"/>
    <property type="match status" value="1"/>
</dbReference>
<dbReference type="PROSITE" id="PS51198">
    <property type="entry name" value="UVRD_HELICASE_ATP_BIND"/>
    <property type="match status" value="1"/>
</dbReference>
<keyword evidence="5 10" id="KW-0067">ATP-binding</keyword>
<dbReference type="GO" id="GO:0043138">
    <property type="term" value="F:3'-5' DNA helicase activity"/>
    <property type="evidence" value="ECO:0007669"/>
    <property type="project" value="UniProtKB-EC"/>
</dbReference>
<sequence>MLNLSTLNPQQRMAAETIRGPVLILAGAGTGKTRVITFRIAHMIERGVAPGSILAVTFTNKAAREMQERVNKLIPRPSKKSRDEKPERPTLCTFHSLCVRILRQHIEKLGYKKNFVIYDQTEQLGAIKKILSQVSAKGEKTDPAAILAMLSKYKNGGSQAAAFADESIKAMAEHIRTRYESALRACNAVDFDDLILLTLRLFEEHPDALEACRNRFRYIMVDEYQDTNASQFSLVHYLTKEHRNLCVVGDDDQSIYGWRGAEISNLLDMEKHFPEVKVVKLEQNYRSTNVILTAANAVIKNNLRRRGKQLWSDKGQGTKITLHTFESDEAEAKAIVEQIEFKRLASRIPWSQQAILFRTNIQSRALETALRQGQVRYHLIGGQSYFDRREIKDFLAYLKLFINPNDDISLLRIANVPARGLSDVTMERLLAASHERKCSVYEAMKNPMVTTSFLTRTRESIEEFVKFVEETRAPLSSGQSMSLKVWAEKFLTETGYLEELRRSEKTAEAADNRVRNLKDLTGILDEDNHTIVAGPDGTHQPVLTNDPADRLQTFLEELTLDSERKEEKEAQGEAVTLITMHSCKGLEFPHVYIVGLEDGLLPHSRSKVEGTLDEERRLFYVAITRAMQTLTISYCTGRKKYGQVMPCHPSGFLKELPEELVELGDEKAKQPVTVNTGKNLFDAMRSALD</sequence>
<dbReference type="GO" id="GO:0016887">
    <property type="term" value="F:ATP hydrolysis activity"/>
    <property type="evidence" value="ECO:0007669"/>
    <property type="project" value="RHEA"/>
</dbReference>
<keyword evidence="3 10" id="KW-0378">Hydrolase</keyword>
<evidence type="ECO:0000256" key="1">
    <source>
        <dbReference type="ARBA" id="ARBA00009922"/>
    </source>
</evidence>
<gene>
    <name evidence="13" type="ORF">Cflav_PD5844</name>
</gene>
<dbReference type="EC" id="5.6.2.4" evidence="8"/>
<evidence type="ECO:0000256" key="8">
    <source>
        <dbReference type="ARBA" id="ARBA00034808"/>
    </source>
</evidence>